<accession>A0ABV1RN49</accession>
<dbReference type="Gene3D" id="3.40.720.10">
    <property type="entry name" value="Alkaline Phosphatase, subunit A"/>
    <property type="match status" value="1"/>
</dbReference>
<name>A0ABV1RN49_9ALTE</name>
<dbReference type="PANTHER" id="PTHR43737:SF1">
    <property type="entry name" value="DUF1501 DOMAIN-CONTAINING PROTEIN"/>
    <property type="match status" value="1"/>
</dbReference>
<dbReference type="InterPro" id="IPR017850">
    <property type="entry name" value="Alkaline_phosphatase_core_sf"/>
</dbReference>
<dbReference type="Proteomes" id="UP001467690">
    <property type="component" value="Unassembled WGS sequence"/>
</dbReference>
<comment type="caution">
    <text evidence="1">The sequence shown here is derived from an EMBL/GenBank/DDBJ whole genome shotgun (WGS) entry which is preliminary data.</text>
</comment>
<dbReference type="SUPFAM" id="SSF53649">
    <property type="entry name" value="Alkaline phosphatase-like"/>
    <property type="match status" value="1"/>
</dbReference>
<proteinExistence type="predicted"/>
<dbReference type="EMBL" id="JBELOE010000296">
    <property type="protein sequence ID" value="MER2494378.1"/>
    <property type="molecule type" value="Genomic_DNA"/>
</dbReference>
<organism evidence="1 2">
    <name type="scientific">Catenovulum sediminis</name>
    <dbReference type="NCBI Taxonomy" id="1740262"/>
    <lineage>
        <taxon>Bacteria</taxon>
        <taxon>Pseudomonadati</taxon>
        <taxon>Pseudomonadota</taxon>
        <taxon>Gammaproteobacteria</taxon>
        <taxon>Alteromonadales</taxon>
        <taxon>Alteromonadaceae</taxon>
        <taxon>Catenovulum</taxon>
    </lineage>
</organism>
<evidence type="ECO:0000313" key="2">
    <source>
        <dbReference type="Proteomes" id="UP001467690"/>
    </source>
</evidence>
<sequence length="478" mass="52733">MIDSKRQFLRALGLGASCSALNGFIPGMGFMSTGFANEVASLGEIGLHHESKIDSVIWLHQNGAPSSMDLFDYKPYLHEMDGQDIPEHFLQGVTTSSAGGIGKLYVDPKRTWKQYGKSQAWFSDLLPNLAECADDMTFLRSCKTVGATHSISILKMNTGELRPGRPSLGAWVSYALGSRNSDLPPYVVMYNRTQPRAGTPNWSAGFLPAMHQGTAFLPGESPILYLQRPDLVSTAQQHSALSFLKEFDSKNPNYQYDTELQARLRTFGLAERMQQAAAQVVDVKNENEETKQLYGIDDPISGSYGQVLLRARRLVENGVRFVHVISGHPEGDASIVDWDAHSNLPKNHTVMAGMVDKPIAGLIKDLKARGLLERTLVVWAQEFGRTPWGESGNGRDHNPYGYTQWMAGGGLKKGFSYGATDEIGLNILDPNTAVDTYDLHATVLHLMGLDHMKTTFVHNNRAERPTVNFGKVVHDVLI</sequence>
<dbReference type="PANTHER" id="PTHR43737">
    <property type="entry name" value="BLL7424 PROTEIN"/>
    <property type="match status" value="1"/>
</dbReference>
<reference evidence="1 2" key="1">
    <citation type="submission" date="2024-06" db="EMBL/GenBank/DDBJ databases">
        <authorList>
            <person name="Chen R.Y."/>
        </authorList>
    </citation>
    <scope>NUCLEOTIDE SEQUENCE [LARGE SCALE GENOMIC DNA]</scope>
    <source>
        <strain evidence="1 2">D2</strain>
    </source>
</reference>
<gene>
    <name evidence="1" type="ORF">ABS311_21090</name>
</gene>
<dbReference type="InterPro" id="IPR010869">
    <property type="entry name" value="DUF1501"/>
</dbReference>
<dbReference type="Pfam" id="PF07394">
    <property type="entry name" value="DUF1501"/>
    <property type="match status" value="1"/>
</dbReference>
<keyword evidence="2" id="KW-1185">Reference proteome</keyword>
<protein>
    <submittedName>
        <fullName evidence="1">DUF1501 domain-containing protein</fullName>
    </submittedName>
</protein>
<evidence type="ECO:0000313" key="1">
    <source>
        <dbReference type="EMBL" id="MER2494378.1"/>
    </source>
</evidence>